<feature type="repeat" description="ANK" evidence="11">
    <location>
        <begin position="457"/>
        <end position="489"/>
    </location>
</feature>
<protein>
    <recommendedName>
        <fullName evidence="13">Ion transport domain-containing protein</fullName>
    </recommendedName>
</protein>
<dbReference type="Gene3D" id="1.25.40.20">
    <property type="entry name" value="Ankyrin repeat-containing domain"/>
    <property type="match status" value="3"/>
</dbReference>
<evidence type="ECO:0000256" key="7">
    <source>
        <dbReference type="ARBA" id="ARBA00023043"/>
    </source>
</evidence>
<sequence>MLDKEKKKEFTPSETQISEEVCKKIEDTNKLLLEERIHESPVFKRIDEESDIVALNISVQPNSPSKNKEKYQPSWKSKECTEINSKALILACSLGNVSEVWNLLRNNTDPNLEEGATGPLHAAAYRGSDEIVRMLLEEPITNINAIDGKGKTALHLAAMKGNHEVIRVLLETASVNVNAVDDTGRTALHTAATSPFLGEVPTENFRQCIMLLLNCPDMKVNLPDKEGFTALGQALTYCEKDLALAMLTHNRAYCLNIDIFHLGYYRKTLREVIYDMFPNIDLRLPQPLQENSESHKITTRLLACLQNGNYCGFRALLKIQKQPFVLNHWYDEPYHSTIVGIACQMKKKREFVEALLQVGANPNTRNPITNQYLLHLVSKTGNLEALKLLVNSEGIKINVKDSYNRTPLHCLSSIHCKNSEDLHILQHSINLLFGDFRSVDGRRDLSLKPDLNATTYNGETPLHIAARMGEKETVLSLLRHGADLMYTTGTIKPPVTYIDPTVMENYLDECIDCNEESPLHDNYMLIFDYNFLHPYKIEGDTNKGILRKRLDPEMAVIKFFSSRDRFMHLLKHPTISSFLQLKWNKIRHLLIIYFMIYSIFLIYLTWYCVKFDKIDDKKISIQQIISISVLSVFLLIIVVCELYQLIIYPKIYLSHSRNWMIWIVILLTVNVSVERVVTIIPQCRSIALLLGWTQFVFLIGGFPEFAVQFEMLKTVAWTFFKFIICYCPLFFAFGICFYTMFRYSGSKDDFFSISFGMSMLKIFVMFTGEVDATGIPFHTAPYTSHIVFTVFVFLVAIVLFNLLNGLAVSDAQTIMKDAKIWSLSARVNLISYLKVMNYDRVGFFSNLEKLPGKKLKIFPNRYDGRIEVHGKTYENRSIDTDTVHEAILLANKRKESKHNSDLTSNGLRSDVERKIAELEQFKQDMNKKMCYISEQLNVLSNKTKNINY</sequence>
<keyword evidence="5" id="KW-0677">Repeat</keyword>
<dbReference type="PROSITE" id="PS50297">
    <property type="entry name" value="ANK_REP_REGION"/>
    <property type="match status" value="2"/>
</dbReference>
<feature type="transmembrane region" description="Helical" evidence="12">
    <location>
        <begin position="621"/>
        <end position="647"/>
    </location>
</feature>
<keyword evidence="10" id="KW-0407">Ion channel</keyword>
<evidence type="ECO:0000259" key="13">
    <source>
        <dbReference type="Pfam" id="PF00520"/>
    </source>
</evidence>
<dbReference type="Pfam" id="PF00023">
    <property type="entry name" value="Ank"/>
    <property type="match status" value="1"/>
</dbReference>
<dbReference type="AlphaFoldDB" id="A0AAD7ZQ55"/>
<feature type="transmembrane region" description="Helical" evidence="12">
    <location>
        <begin position="750"/>
        <end position="766"/>
    </location>
</feature>
<keyword evidence="3" id="KW-0716">Sensory transduction</keyword>
<dbReference type="InterPro" id="IPR002110">
    <property type="entry name" value="Ankyrin_rpt"/>
</dbReference>
<evidence type="ECO:0000313" key="15">
    <source>
        <dbReference type="Proteomes" id="UP001233999"/>
    </source>
</evidence>
<dbReference type="Pfam" id="PF12796">
    <property type="entry name" value="Ank_2"/>
    <property type="match status" value="2"/>
</dbReference>
<proteinExistence type="predicted"/>
<feature type="repeat" description="ANK" evidence="11">
    <location>
        <begin position="149"/>
        <end position="182"/>
    </location>
</feature>
<dbReference type="GO" id="GO:0034703">
    <property type="term" value="C:cation channel complex"/>
    <property type="evidence" value="ECO:0007669"/>
    <property type="project" value="UniProtKB-ARBA"/>
</dbReference>
<name>A0AAD7ZQ55_DIPPU</name>
<feature type="transmembrane region" description="Helical" evidence="12">
    <location>
        <begin position="715"/>
        <end position="738"/>
    </location>
</feature>
<evidence type="ECO:0000256" key="3">
    <source>
        <dbReference type="ARBA" id="ARBA00022606"/>
    </source>
</evidence>
<evidence type="ECO:0000256" key="12">
    <source>
        <dbReference type="SAM" id="Phobius"/>
    </source>
</evidence>
<keyword evidence="8" id="KW-0406">Ion transport</keyword>
<evidence type="ECO:0000256" key="2">
    <source>
        <dbReference type="ARBA" id="ARBA00022448"/>
    </source>
</evidence>
<evidence type="ECO:0000256" key="9">
    <source>
        <dbReference type="ARBA" id="ARBA00023136"/>
    </source>
</evidence>
<organism evidence="14 15">
    <name type="scientific">Diploptera punctata</name>
    <name type="common">Pacific beetle cockroach</name>
    <dbReference type="NCBI Taxonomy" id="6984"/>
    <lineage>
        <taxon>Eukaryota</taxon>
        <taxon>Metazoa</taxon>
        <taxon>Ecdysozoa</taxon>
        <taxon>Arthropoda</taxon>
        <taxon>Hexapoda</taxon>
        <taxon>Insecta</taxon>
        <taxon>Pterygota</taxon>
        <taxon>Neoptera</taxon>
        <taxon>Polyneoptera</taxon>
        <taxon>Dictyoptera</taxon>
        <taxon>Blattodea</taxon>
        <taxon>Blaberoidea</taxon>
        <taxon>Blaberidae</taxon>
        <taxon>Diplopterinae</taxon>
        <taxon>Diploptera</taxon>
    </lineage>
</organism>
<dbReference type="EMBL" id="JASPKZ010007376">
    <property type="protein sequence ID" value="KAJ9584658.1"/>
    <property type="molecule type" value="Genomic_DNA"/>
</dbReference>
<evidence type="ECO:0000256" key="4">
    <source>
        <dbReference type="ARBA" id="ARBA00022692"/>
    </source>
</evidence>
<feature type="transmembrane region" description="Helical" evidence="12">
    <location>
        <begin position="689"/>
        <end position="709"/>
    </location>
</feature>
<dbReference type="PROSITE" id="PS50088">
    <property type="entry name" value="ANK_REPEAT"/>
    <property type="match status" value="2"/>
</dbReference>
<keyword evidence="4 12" id="KW-0812">Transmembrane</keyword>
<dbReference type="Proteomes" id="UP001233999">
    <property type="component" value="Unassembled WGS sequence"/>
</dbReference>
<evidence type="ECO:0000256" key="6">
    <source>
        <dbReference type="ARBA" id="ARBA00022989"/>
    </source>
</evidence>
<evidence type="ECO:0000256" key="1">
    <source>
        <dbReference type="ARBA" id="ARBA00004141"/>
    </source>
</evidence>
<feature type="transmembrane region" description="Helical" evidence="12">
    <location>
        <begin position="590"/>
        <end position="609"/>
    </location>
</feature>
<feature type="transmembrane region" description="Helical" evidence="12">
    <location>
        <begin position="786"/>
        <end position="807"/>
    </location>
</feature>
<keyword evidence="9 12" id="KW-0472">Membrane</keyword>
<gene>
    <name evidence="14" type="ORF">L9F63_020998</name>
</gene>
<accession>A0AAD7ZQ55</accession>
<dbReference type="InterPro" id="IPR036770">
    <property type="entry name" value="Ankyrin_rpt-contain_sf"/>
</dbReference>
<evidence type="ECO:0000256" key="11">
    <source>
        <dbReference type="PROSITE-ProRule" id="PRU00023"/>
    </source>
</evidence>
<dbReference type="InterPro" id="IPR052076">
    <property type="entry name" value="TRP_cation_channel"/>
</dbReference>
<evidence type="ECO:0000256" key="10">
    <source>
        <dbReference type="ARBA" id="ARBA00023303"/>
    </source>
</evidence>
<keyword evidence="15" id="KW-1185">Reference proteome</keyword>
<evidence type="ECO:0000256" key="5">
    <source>
        <dbReference type="ARBA" id="ARBA00022737"/>
    </source>
</evidence>
<evidence type="ECO:0000256" key="8">
    <source>
        <dbReference type="ARBA" id="ARBA00023065"/>
    </source>
</evidence>
<comment type="subcellular location">
    <subcellularLocation>
        <location evidence="1">Membrane</location>
        <topology evidence="1">Multi-pass membrane protein</topology>
    </subcellularLocation>
</comment>
<dbReference type="InterPro" id="IPR005821">
    <property type="entry name" value="Ion_trans_dom"/>
</dbReference>
<reference evidence="14" key="2">
    <citation type="submission" date="2023-05" db="EMBL/GenBank/DDBJ databases">
        <authorList>
            <person name="Fouks B."/>
        </authorList>
    </citation>
    <scope>NUCLEOTIDE SEQUENCE</scope>
    <source>
        <strain evidence="14">Stay&amp;Tobe</strain>
        <tissue evidence="14">Testes</tissue>
    </source>
</reference>
<reference evidence="14" key="1">
    <citation type="journal article" date="2023" name="IScience">
        <title>Live-bearing cockroach genome reveals convergent evolutionary mechanisms linked to viviparity in insects and beyond.</title>
        <authorList>
            <person name="Fouks B."/>
            <person name="Harrison M.C."/>
            <person name="Mikhailova A.A."/>
            <person name="Marchal E."/>
            <person name="English S."/>
            <person name="Carruthers M."/>
            <person name="Jennings E.C."/>
            <person name="Chiamaka E.L."/>
            <person name="Frigard R.A."/>
            <person name="Pippel M."/>
            <person name="Attardo G.M."/>
            <person name="Benoit J.B."/>
            <person name="Bornberg-Bauer E."/>
            <person name="Tobe S.S."/>
        </authorList>
    </citation>
    <scope>NUCLEOTIDE SEQUENCE</scope>
    <source>
        <strain evidence="14">Stay&amp;Tobe</strain>
    </source>
</reference>
<dbReference type="SMART" id="SM00248">
    <property type="entry name" value="ANK"/>
    <property type="match status" value="8"/>
</dbReference>
<dbReference type="SUPFAM" id="SSF48403">
    <property type="entry name" value="Ankyrin repeat"/>
    <property type="match status" value="1"/>
</dbReference>
<keyword evidence="7 11" id="KW-0040">ANK repeat</keyword>
<feature type="domain" description="Ion transport" evidence="13">
    <location>
        <begin position="593"/>
        <end position="817"/>
    </location>
</feature>
<keyword evidence="2" id="KW-0813">Transport</keyword>
<keyword evidence="6 12" id="KW-1133">Transmembrane helix</keyword>
<dbReference type="GO" id="GO:0005216">
    <property type="term" value="F:monoatomic ion channel activity"/>
    <property type="evidence" value="ECO:0007669"/>
    <property type="project" value="InterPro"/>
</dbReference>
<comment type="caution">
    <text evidence="14">The sequence shown here is derived from an EMBL/GenBank/DDBJ whole genome shotgun (WGS) entry which is preliminary data.</text>
</comment>
<dbReference type="PRINTS" id="PR01415">
    <property type="entry name" value="ANKYRIN"/>
</dbReference>
<feature type="transmembrane region" description="Helical" evidence="12">
    <location>
        <begin position="659"/>
        <end position="677"/>
    </location>
</feature>
<dbReference type="PANTHER" id="PTHR47143:SF4">
    <property type="entry name" value="TRANSIENT RECEPTOR POTENTIAL CATION CHANNEL PROTEIN PAINLESS"/>
    <property type="match status" value="1"/>
</dbReference>
<evidence type="ECO:0000313" key="14">
    <source>
        <dbReference type="EMBL" id="KAJ9584658.1"/>
    </source>
</evidence>
<dbReference type="Pfam" id="PF00520">
    <property type="entry name" value="Ion_trans"/>
    <property type="match status" value="1"/>
</dbReference>
<dbReference type="PANTHER" id="PTHR47143">
    <property type="entry name" value="TRANSIENT RECEPTOR POTENTIAL CATION CHANNEL PROTEIN PAINLESS"/>
    <property type="match status" value="1"/>
</dbReference>